<dbReference type="Gene3D" id="3.40.50.970">
    <property type="match status" value="2"/>
</dbReference>
<dbReference type="Proteomes" id="UP000809829">
    <property type="component" value="Unassembled WGS sequence"/>
</dbReference>
<dbReference type="PANTHER" id="PTHR42916">
    <property type="entry name" value="2-SUCCINYL-5-ENOLPYRUVYL-6-HYDROXY-3-CYCLOHEXENE-1-CARBOXYLATE SYNTHASE"/>
    <property type="match status" value="1"/>
</dbReference>
<evidence type="ECO:0000259" key="9">
    <source>
        <dbReference type="Pfam" id="PF02776"/>
    </source>
</evidence>
<comment type="cofactor">
    <cofactor evidence="7">
        <name>thiamine diphosphate</name>
        <dbReference type="ChEBI" id="CHEBI:58937"/>
    </cofactor>
    <text evidence="7">Binds 1 thiamine pyrophosphate per subunit.</text>
</comment>
<dbReference type="CDD" id="cd07037">
    <property type="entry name" value="TPP_PYR_MenD"/>
    <property type="match status" value="1"/>
</dbReference>
<keyword evidence="4 7" id="KW-0460">Magnesium</keyword>
<name>A0ABS2QZE1_9BACI</name>
<protein>
    <recommendedName>
        <fullName evidence="7">2-succinyl-5-enolpyruvyl-6-hydroxy-3-cyclohexene-1-carboxylate synthase</fullName>
        <shortName evidence="7">SEPHCHC synthase</shortName>
        <ecNumber evidence="7">2.2.1.9</ecNumber>
    </recommendedName>
    <alternativeName>
        <fullName evidence="7">Menaquinone biosynthesis protein MenD</fullName>
    </alternativeName>
</protein>
<evidence type="ECO:0000313" key="12">
    <source>
        <dbReference type="Proteomes" id="UP000809829"/>
    </source>
</evidence>
<keyword evidence="12" id="KW-1185">Reference proteome</keyword>
<dbReference type="InterPro" id="IPR004433">
    <property type="entry name" value="MenaQ_synth_MenD"/>
</dbReference>
<comment type="function">
    <text evidence="7">Catalyzes the thiamine diphosphate-dependent decarboxylation of 2-oxoglutarate and the subsequent addition of the resulting succinic semialdehyde-thiamine pyrophosphate anion to isochorismate to yield 2-succinyl-5-enolpyruvyl-6-hydroxy-3-cyclohexene-1-carboxylate (SEPHCHC).</text>
</comment>
<proteinExistence type="inferred from homology"/>
<keyword evidence="2 7" id="KW-0808">Transferase</keyword>
<dbReference type="SUPFAM" id="SSF52467">
    <property type="entry name" value="DHS-like NAD/FAD-binding domain"/>
    <property type="match status" value="1"/>
</dbReference>
<evidence type="ECO:0000256" key="1">
    <source>
        <dbReference type="ARBA" id="ARBA00022428"/>
    </source>
</evidence>
<evidence type="ECO:0000256" key="4">
    <source>
        <dbReference type="ARBA" id="ARBA00022842"/>
    </source>
</evidence>
<dbReference type="Pfam" id="PF02776">
    <property type="entry name" value="TPP_enzyme_N"/>
    <property type="match status" value="1"/>
</dbReference>
<feature type="domain" description="Thiamine pyrophosphate enzyme N-terminal TPP-binding" evidence="9">
    <location>
        <begin position="12"/>
        <end position="124"/>
    </location>
</feature>
<comment type="similarity">
    <text evidence="7">Belongs to the TPP enzyme family. MenD subfamily.</text>
</comment>
<evidence type="ECO:0000256" key="7">
    <source>
        <dbReference type="HAMAP-Rule" id="MF_01659"/>
    </source>
</evidence>
<dbReference type="RefSeq" id="WP_205188808.1">
    <property type="nucleotide sequence ID" value="NZ_JAFBFC010000009.1"/>
</dbReference>
<dbReference type="InterPro" id="IPR012001">
    <property type="entry name" value="Thiamin_PyroP_enz_TPP-bd_dom"/>
</dbReference>
<dbReference type="EC" id="2.2.1.9" evidence="7"/>
<dbReference type="EMBL" id="JAFBFC010000009">
    <property type="protein sequence ID" value="MBM7704810.1"/>
    <property type="molecule type" value="Genomic_DNA"/>
</dbReference>
<dbReference type="HAMAP" id="MF_01659">
    <property type="entry name" value="MenD"/>
    <property type="match status" value="1"/>
</dbReference>
<dbReference type="InterPro" id="IPR032264">
    <property type="entry name" value="MenD_middle"/>
</dbReference>
<keyword evidence="5 7" id="KW-0786">Thiamine pyrophosphate</keyword>
<dbReference type="SUPFAM" id="SSF52518">
    <property type="entry name" value="Thiamin diphosphate-binding fold (THDP-binding)"/>
    <property type="match status" value="2"/>
</dbReference>
<dbReference type="InterPro" id="IPR029035">
    <property type="entry name" value="DHS-like_NAD/FAD-binding_dom"/>
</dbReference>
<feature type="domain" description="Thiamine pyrophosphate enzyme TPP-binding" evidence="8">
    <location>
        <begin position="443"/>
        <end position="557"/>
    </location>
</feature>
<sequence>MSHINTLTSYVASFIDELSNANVHDVVVSPGSRSTPLALLMAEHPDIRVHLNIDERSAGFFALGIAKAKKVPVALLCTSGTAAANYYPAVVEAHYSRVPLLVITADRPHELRNIGAPQAIDQLHLFGKYAKWFAEVALPEETPNMIRYIRTIAGRAVNTSLTTPAGPVHINFPLREPLVPNLSLEELWEKEKREGSSYAQGTMGRSTLTKQQYEQLANVLQRYEKGLIICGDHVQEDLATSVCALAEKLQFPIIADPLSQVRSGAHDKRYVVSAYDTFLKNKHLLESLRPDVVIRFGAMPVSKPLTVLLKEHPPVEMYVIDEGNGWRDPTLLATNMIHCEDKVFCDAIVECMESESLKSSQWMDMWQHLNQLATQLLQDLTNGYPTLFEGRIVSELVEELPEHSTLFVGNSMPIRDVDTFFINNDKSIRVLANRGANGIDGVVSTALGVSMVHEHTVLFIGDLSFYHDLNGLLAAKMLKLNLTVVLVNNDGGGIFSFLPQSKEEKHFESLFGTPTGINYEHVVHMYGGTFLQAETWEDFQMHLRDSIRAEGLHVIEVKTNRQENVQLHRKLWNDVSQEMNRMVKKP</sequence>
<comment type="catalytic activity">
    <reaction evidence="7">
        <text>isochorismate + 2-oxoglutarate + H(+) = 5-enolpyruvoyl-6-hydroxy-2-succinyl-cyclohex-3-ene-1-carboxylate + CO2</text>
        <dbReference type="Rhea" id="RHEA:25593"/>
        <dbReference type="ChEBI" id="CHEBI:15378"/>
        <dbReference type="ChEBI" id="CHEBI:16526"/>
        <dbReference type="ChEBI" id="CHEBI:16810"/>
        <dbReference type="ChEBI" id="CHEBI:29780"/>
        <dbReference type="ChEBI" id="CHEBI:58818"/>
        <dbReference type="EC" id="2.2.1.9"/>
    </reaction>
</comment>
<dbReference type="InterPro" id="IPR011766">
    <property type="entry name" value="TPP_enzyme_TPP-bd"/>
</dbReference>
<keyword evidence="6 7" id="KW-0464">Manganese</keyword>
<dbReference type="PIRSF" id="PIRSF004983">
    <property type="entry name" value="MenD"/>
    <property type="match status" value="1"/>
</dbReference>
<evidence type="ECO:0000256" key="6">
    <source>
        <dbReference type="ARBA" id="ARBA00023211"/>
    </source>
</evidence>
<reference evidence="11 12" key="1">
    <citation type="submission" date="2021-01" db="EMBL/GenBank/DDBJ databases">
        <title>Genomic Encyclopedia of Type Strains, Phase IV (KMG-IV): sequencing the most valuable type-strain genomes for metagenomic binning, comparative biology and taxonomic classification.</title>
        <authorList>
            <person name="Goeker M."/>
        </authorList>
    </citation>
    <scope>NUCLEOTIDE SEQUENCE [LARGE SCALE GENOMIC DNA]</scope>
    <source>
        <strain evidence="11 12">DSM 104297</strain>
    </source>
</reference>
<comment type="subunit">
    <text evidence="7">Homodimer.</text>
</comment>
<keyword evidence="3 7" id="KW-0479">Metal-binding</keyword>
<comment type="cofactor">
    <cofactor evidence="7">
        <name>Mg(2+)</name>
        <dbReference type="ChEBI" id="CHEBI:18420"/>
    </cofactor>
    <cofactor evidence="7">
        <name>Mn(2+)</name>
        <dbReference type="ChEBI" id="CHEBI:29035"/>
    </cofactor>
</comment>
<evidence type="ECO:0000313" key="11">
    <source>
        <dbReference type="EMBL" id="MBM7704810.1"/>
    </source>
</evidence>
<keyword evidence="1 7" id="KW-0474">Menaquinone biosynthesis</keyword>
<dbReference type="Pfam" id="PF16582">
    <property type="entry name" value="TPP_enzyme_M_2"/>
    <property type="match status" value="1"/>
</dbReference>
<dbReference type="InterPro" id="IPR029061">
    <property type="entry name" value="THDP-binding"/>
</dbReference>
<comment type="caution">
    <text evidence="11">The sequence shown here is derived from an EMBL/GenBank/DDBJ whole genome shotgun (WGS) entry which is preliminary data.</text>
</comment>
<dbReference type="Pfam" id="PF02775">
    <property type="entry name" value="TPP_enzyme_C"/>
    <property type="match status" value="1"/>
</dbReference>
<dbReference type="NCBIfam" id="TIGR00173">
    <property type="entry name" value="menD"/>
    <property type="match status" value="1"/>
</dbReference>
<evidence type="ECO:0000256" key="5">
    <source>
        <dbReference type="ARBA" id="ARBA00023052"/>
    </source>
</evidence>
<accession>A0ABS2QZE1</accession>
<dbReference type="GO" id="GO:0070204">
    <property type="term" value="F:2-succinyl-5-enolpyruvyl-6-hydroxy-3-cyclohexene-1-carboxylic-acid synthase activity"/>
    <property type="evidence" value="ECO:0007669"/>
    <property type="project" value="UniProtKB-EC"/>
</dbReference>
<dbReference type="Gene3D" id="3.40.50.1220">
    <property type="entry name" value="TPP-binding domain"/>
    <property type="match status" value="1"/>
</dbReference>
<evidence type="ECO:0000259" key="8">
    <source>
        <dbReference type="Pfam" id="PF02775"/>
    </source>
</evidence>
<evidence type="ECO:0000256" key="2">
    <source>
        <dbReference type="ARBA" id="ARBA00022679"/>
    </source>
</evidence>
<evidence type="ECO:0000256" key="3">
    <source>
        <dbReference type="ARBA" id="ARBA00022723"/>
    </source>
</evidence>
<dbReference type="PANTHER" id="PTHR42916:SF1">
    <property type="entry name" value="PROTEIN PHYLLO, CHLOROPLASTIC"/>
    <property type="match status" value="1"/>
</dbReference>
<comment type="pathway">
    <text evidence="7">Quinol/quinone metabolism; menaquinone biosynthesis.</text>
</comment>
<evidence type="ECO:0000259" key="10">
    <source>
        <dbReference type="Pfam" id="PF16582"/>
    </source>
</evidence>
<gene>
    <name evidence="7" type="primary">menD</name>
    <name evidence="11" type="ORF">JOC83_003669</name>
</gene>
<comment type="pathway">
    <text evidence="7">Quinol/quinone metabolism; 1,4-dihydroxy-2-naphthoate biosynthesis; 1,4-dihydroxy-2-naphthoate from chorismate: step 2/7.</text>
</comment>
<feature type="domain" description="Menaquinone biosynthesis protein MenD middle" evidence="10">
    <location>
        <begin position="211"/>
        <end position="408"/>
    </location>
</feature>
<dbReference type="CDD" id="cd02009">
    <property type="entry name" value="TPP_SHCHC_synthase"/>
    <property type="match status" value="1"/>
</dbReference>
<organism evidence="11 12">
    <name type="scientific">Priestia iocasae</name>
    <dbReference type="NCBI Taxonomy" id="2291674"/>
    <lineage>
        <taxon>Bacteria</taxon>
        <taxon>Bacillati</taxon>
        <taxon>Bacillota</taxon>
        <taxon>Bacilli</taxon>
        <taxon>Bacillales</taxon>
        <taxon>Bacillaceae</taxon>
        <taxon>Priestia</taxon>
    </lineage>
</organism>